<feature type="coiled-coil region" evidence="3">
    <location>
        <begin position="14"/>
        <end position="41"/>
    </location>
</feature>
<dbReference type="PANTHER" id="PTHR11875">
    <property type="entry name" value="TESTIS-SPECIFIC Y-ENCODED PROTEIN"/>
    <property type="match status" value="1"/>
</dbReference>
<accession>A0AB34IAG3</accession>
<sequence>MEKRQRVAAEGAEARAALAQVQQAQERLEQVNDRVAAQILALQAAANAERAPLYASRGEAIGRVPHFWQNALLGHPWLGGLLTERDRGILSHLEELTVEENEDIRSGYSIRLRFTANPYFHDAVVEKRLCYGEGGELSMHTTPLEWKEGQRPELSDGDGAMGRGGAANGGGERGETGEKKPPGPKRSFSQAMEDEAVRLPLFFLTFLADELPDDDECDGMVETLQMCDAIKDEVWAEPMKYLLD</sequence>
<dbReference type="Proteomes" id="UP001515480">
    <property type="component" value="Unassembled WGS sequence"/>
</dbReference>
<feature type="compositionally biased region" description="Gly residues" evidence="4">
    <location>
        <begin position="159"/>
        <end position="171"/>
    </location>
</feature>
<feature type="compositionally biased region" description="Basic and acidic residues" evidence="4">
    <location>
        <begin position="145"/>
        <end position="154"/>
    </location>
</feature>
<name>A0AB34IAG3_PRYPA</name>
<evidence type="ECO:0000256" key="4">
    <source>
        <dbReference type="SAM" id="MobiDB-lite"/>
    </source>
</evidence>
<comment type="caution">
    <text evidence="5">The sequence shown here is derived from an EMBL/GenBank/DDBJ whole genome shotgun (WGS) entry which is preliminary data.</text>
</comment>
<dbReference type="InterPro" id="IPR037231">
    <property type="entry name" value="NAP-like_sf"/>
</dbReference>
<feature type="region of interest" description="Disordered" evidence="4">
    <location>
        <begin position="144"/>
        <end position="188"/>
    </location>
</feature>
<protein>
    <recommendedName>
        <fullName evidence="7">Nucleosome assembly protein</fullName>
    </recommendedName>
</protein>
<dbReference type="SUPFAM" id="SSF143113">
    <property type="entry name" value="NAP-like"/>
    <property type="match status" value="1"/>
</dbReference>
<dbReference type="Gene3D" id="1.20.5.1500">
    <property type="match status" value="1"/>
</dbReference>
<evidence type="ECO:0000256" key="1">
    <source>
        <dbReference type="ARBA" id="ARBA00009947"/>
    </source>
</evidence>
<dbReference type="EMBL" id="JBGBPQ010000033">
    <property type="protein sequence ID" value="KAL1495225.1"/>
    <property type="molecule type" value="Genomic_DNA"/>
</dbReference>
<dbReference type="InterPro" id="IPR002164">
    <property type="entry name" value="NAP_family"/>
</dbReference>
<dbReference type="Pfam" id="PF00956">
    <property type="entry name" value="NAP"/>
    <property type="match status" value="1"/>
</dbReference>
<evidence type="ECO:0000256" key="3">
    <source>
        <dbReference type="SAM" id="Coils"/>
    </source>
</evidence>
<dbReference type="GO" id="GO:0006334">
    <property type="term" value="P:nucleosome assembly"/>
    <property type="evidence" value="ECO:0007669"/>
    <property type="project" value="InterPro"/>
</dbReference>
<gene>
    <name evidence="5" type="ORF">AB1Y20_017088</name>
</gene>
<dbReference type="GO" id="GO:0005634">
    <property type="term" value="C:nucleus"/>
    <property type="evidence" value="ECO:0007669"/>
    <property type="project" value="InterPro"/>
</dbReference>
<evidence type="ECO:0000313" key="6">
    <source>
        <dbReference type="Proteomes" id="UP001515480"/>
    </source>
</evidence>
<organism evidence="5 6">
    <name type="scientific">Prymnesium parvum</name>
    <name type="common">Toxic golden alga</name>
    <dbReference type="NCBI Taxonomy" id="97485"/>
    <lineage>
        <taxon>Eukaryota</taxon>
        <taxon>Haptista</taxon>
        <taxon>Haptophyta</taxon>
        <taxon>Prymnesiophyceae</taxon>
        <taxon>Prymnesiales</taxon>
        <taxon>Prymnesiaceae</taxon>
        <taxon>Prymnesium</taxon>
    </lineage>
</organism>
<comment type="similarity">
    <text evidence="1 2">Belongs to the nucleosome assembly protein (NAP) family.</text>
</comment>
<evidence type="ECO:0000313" key="5">
    <source>
        <dbReference type="EMBL" id="KAL1495225.1"/>
    </source>
</evidence>
<dbReference type="Gene3D" id="3.30.1120.90">
    <property type="entry name" value="Nucleosome assembly protein"/>
    <property type="match status" value="1"/>
</dbReference>
<proteinExistence type="inferred from homology"/>
<dbReference type="AlphaFoldDB" id="A0AB34IAG3"/>
<reference evidence="5 6" key="1">
    <citation type="journal article" date="2024" name="Science">
        <title>Giant polyketide synthase enzymes in the biosynthesis of giant marine polyether toxins.</title>
        <authorList>
            <person name="Fallon T.R."/>
            <person name="Shende V.V."/>
            <person name="Wierzbicki I.H."/>
            <person name="Pendleton A.L."/>
            <person name="Watervoot N.F."/>
            <person name="Auber R.P."/>
            <person name="Gonzalez D.J."/>
            <person name="Wisecaver J.H."/>
            <person name="Moore B.S."/>
        </authorList>
    </citation>
    <scope>NUCLEOTIDE SEQUENCE [LARGE SCALE GENOMIC DNA]</scope>
    <source>
        <strain evidence="5 6">12B1</strain>
    </source>
</reference>
<evidence type="ECO:0008006" key="7">
    <source>
        <dbReference type="Google" id="ProtNLM"/>
    </source>
</evidence>
<keyword evidence="6" id="KW-1185">Reference proteome</keyword>
<feature type="compositionally biased region" description="Basic and acidic residues" evidence="4">
    <location>
        <begin position="172"/>
        <end position="181"/>
    </location>
</feature>
<keyword evidence="3" id="KW-0175">Coiled coil</keyword>
<evidence type="ECO:0000256" key="2">
    <source>
        <dbReference type="RuleBase" id="RU003876"/>
    </source>
</evidence>